<dbReference type="EMBL" id="JAVHJV010000004">
    <property type="protein sequence ID" value="KAK5943311.1"/>
    <property type="molecule type" value="Genomic_DNA"/>
</dbReference>
<gene>
    <name evidence="1" type="ORF">PMZ80_004318</name>
</gene>
<dbReference type="RefSeq" id="XP_064731401.1">
    <property type="nucleotide sequence ID" value="XM_064872743.1"/>
</dbReference>
<evidence type="ECO:0000313" key="1">
    <source>
        <dbReference type="EMBL" id="KAK5943311.1"/>
    </source>
</evidence>
<name>A0ABR0RRS3_9EURO</name>
<organism evidence="1 2">
    <name type="scientific">Knufia obscura</name>
    <dbReference type="NCBI Taxonomy" id="1635080"/>
    <lineage>
        <taxon>Eukaryota</taxon>
        <taxon>Fungi</taxon>
        <taxon>Dikarya</taxon>
        <taxon>Ascomycota</taxon>
        <taxon>Pezizomycotina</taxon>
        <taxon>Eurotiomycetes</taxon>
        <taxon>Chaetothyriomycetidae</taxon>
        <taxon>Chaetothyriales</taxon>
        <taxon>Trichomeriaceae</taxon>
        <taxon>Knufia</taxon>
    </lineage>
</organism>
<dbReference type="GeneID" id="89997767"/>
<sequence>MPKPLPRSLDLAPLITQKATRQRCHLLRLPPKLVKRIFKKIKHPRDQVAFMLSCKKTAKLTSKIKLRSAIITTTRVGQKTRKLYTHRQLVEALKRWKWIPGGLQFCHACEKYLPRNRLWIARNGKPITKLRHVDWMWAVGQWTRGGKLCPTCQIRDVEEGKDWLQAWPEGSARGPLIKQELGQ</sequence>
<dbReference type="Proteomes" id="UP001334248">
    <property type="component" value="Unassembled WGS sequence"/>
</dbReference>
<reference evidence="1 2" key="1">
    <citation type="journal article" date="2023" name="Res Sq">
        <title>Genomic and morphological characterization of Knufia obscura isolated from the Mars 2020 spacecraft assembly facility.</title>
        <authorList>
            <person name="Chander A.M."/>
            <person name="Teixeira M.M."/>
            <person name="Singh N.K."/>
            <person name="Williams M.P."/>
            <person name="Parker C.W."/>
            <person name="Leo P."/>
            <person name="Stajich J.E."/>
            <person name="Torok T."/>
            <person name="Tighe S."/>
            <person name="Mason C.E."/>
            <person name="Venkateswaran K."/>
        </authorList>
    </citation>
    <scope>NUCLEOTIDE SEQUENCE [LARGE SCALE GENOMIC DNA]</scope>
    <source>
        <strain evidence="1 2">CCFEE 5817</strain>
    </source>
</reference>
<comment type="caution">
    <text evidence="1">The sequence shown here is derived from an EMBL/GenBank/DDBJ whole genome shotgun (WGS) entry which is preliminary data.</text>
</comment>
<protein>
    <recommendedName>
        <fullName evidence="3">F-box domain-containing protein</fullName>
    </recommendedName>
</protein>
<evidence type="ECO:0008006" key="3">
    <source>
        <dbReference type="Google" id="ProtNLM"/>
    </source>
</evidence>
<evidence type="ECO:0000313" key="2">
    <source>
        <dbReference type="Proteomes" id="UP001334248"/>
    </source>
</evidence>
<keyword evidence="2" id="KW-1185">Reference proteome</keyword>
<proteinExistence type="predicted"/>
<accession>A0ABR0RRS3</accession>